<name>A0A0D7F2Z9_RHOPL</name>
<feature type="compositionally biased region" description="Basic and acidic residues" evidence="1">
    <location>
        <begin position="1"/>
        <end position="14"/>
    </location>
</feature>
<feature type="region of interest" description="Disordered" evidence="1">
    <location>
        <begin position="200"/>
        <end position="221"/>
    </location>
</feature>
<evidence type="ECO:0000313" key="3">
    <source>
        <dbReference type="Proteomes" id="UP000032515"/>
    </source>
</evidence>
<evidence type="ECO:0000313" key="2">
    <source>
        <dbReference type="EMBL" id="KIZ47231.1"/>
    </source>
</evidence>
<gene>
    <name evidence="2" type="ORF">OO17_05490</name>
</gene>
<proteinExistence type="predicted"/>
<dbReference type="Proteomes" id="UP000032515">
    <property type="component" value="Unassembled WGS sequence"/>
</dbReference>
<feature type="compositionally biased region" description="Basic and acidic residues" evidence="1">
    <location>
        <begin position="211"/>
        <end position="221"/>
    </location>
</feature>
<sequence>MHDPSRAAKPDRYPGYDVLSKRSGPSWNAQTRRVVNRRLSIGQQPHYFSEAEFATMTAIAALIVPQPTNRPGVPIAGLIDHRLSQGKSDGYRLSQMPHDGEAWKQGIAALDAEAEAAHGKRFSALPRAQQSELLERMQRGELSNPAWGTMQPQAFFQRRLGRDVVMAYYAHPTAWNEIGWGGPASPRGYVRLDFNDRDPWEAAEADGNDDAPVRKINHDLR</sequence>
<evidence type="ECO:0000256" key="1">
    <source>
        <dbReference type="SAM" id="MobiDB-lite"/>
    </source>
</evidence>
<accession>A0A0D7F2Z9</accession>
<organism evidence="2 3">
    <name type="scientific">Rhodopseudomonas palustris</name>
    <dbReference type="NCBI Taxonomy" id="1076"/>
    <lineage>
        <taxon>Bacteria</taxon>
        <taxon>Pseudomonadati</taxon>
        <taxon>Pseudomonadota</taxon>
        <taxon>Alphaproteobacteria</taxon>
        <taxon>Hyphomicrobiales</taxon>
        <taxon>Nitrobacteraceae</taxon>
        <taxon>Rhodopseudomonas</taxon>
    </lineage>
</organism>
<dbReference type="OrthoDB" id="9780765at2"/>
<dbReference type="RefSeq" id="WP_044406805.1">
    <property type="nucleotide sequence ID" value="NZ_JXXE01000101.1"/>
</dbReference>
<reference evidence="2 3" key="1">
    <citation type="submission" date="2014-11" db="EMBL/GenBank/DDBJ databases">
        <title>Genomics and ecophysiology of heterotrophic nitrogen fixing bacteria isolated from estuarine surface water.</title>
        <authorList>
            <person name="Bentzon-Tilia M."/>
            <person name="Severin I."/>
            <person name="Hansen L.H."/>
            <person name="Riemann L."/>
        </authorList>
    </citation>
    <scope>NUCLEOTIDE SEQUENCE [LARGE SCALE GENOMIC DNA]</scope>
    <source>
        <strain evidence="2 3">BAL398</strain>
    </source>
</reference>
<protein>
    <submittedName>
        <fullName evidence="2">Gluconate 2-dehydrogenase subunit 3</fullName>
    </submittedName>
</protein>
<dbReference type="AlphaFoldDB" id="A0A0D7F2Z9"/>
<comment type="caution">
    <text evidence="2">The sequence shown here is derived from an EMBL/GenBank/DDBJ whole genome shotgun (WGS) entry which is preliminary data.</text>
</comment>
<dbReference type="EMBL" id="JXXE01000101">
    <property type="protein sequence ID" value="KIZ47231.1"/>
    <property type="molecule type" value="Genomic_DNA"/>
</dbReference>
<dbReference type="InterPro" id="IPR027056">
    <property type="entry name" value="Gluconate_2DH_su3"/>
</dbReference>
<dbReference type="PATRIC" id="fig|1076.23.peg.213"/>
<feature type="region of interest" description="Disordered" evidence="1">
    <location>
        <begin position="1"/>
        <end position="24"/>
    </location>
</feature>
<dbReference type="Pfam" id="PF13618">
    <property type="entry name" value="Gluconate_2-dh3"/>
    <property type="match status" value="1"/>
</dbReference>